<dbReference type="RefSeq" id="WP_091771424.1">
    <property type="nucleotide sequence ID" value="NZ_FNHG01000019.1"/>
</dbReference>
<accession>A0A1G9VGA0</accession>
<dbReference type="PANTHER" id="PTHR42866">
    <property type="entry name" value="3-DEOXY-MANNO-OCTULOSONATE CYTIDYLYLTRANSFERASE"/>
    <property type="match status" value="1"/>
</dbReference>
<dbReference type="GO" id="GO:0005829">
    <property type="term" value="C:cytosol"/>
    <property type="evidence" value="ECO:0007669"/>
    <property type="project" value="TreeGrafter"/>
</dbReference>
<dbReference type="EMBL" id="FNHG01000019">
    <property type="protein sequence ID" value="SDM71298.1"/>
    <property type="molecule type" value="Genomic_DNA"/>
</dbReference>
<reference evidence="1 2" key="1">
    <citation type="submission" date="2016-10" db="EMBL/GenBank/DDBJ databases">
        <authorList>
            <person name="de Groot N.N."/>
        </authorList>
    </citation>
    <scope>NUCLEOTIDE SEQUENCE [LARGE SCALE GENOMIC DNA]</scope>
    <source>
        <strain evidence="1 2">DSM 16077</strain>
    </source>
</reference>
<gene>
    <name evidence="1" type="ORF">SAMN04488568_11935</name>
</gene>
<dbReference type="STRING" id="144026.SAMN04488568_11935"/>
<proteinExistence type="predicted"/>
<name>A0A1G9VGA0_9PROT</name>
<evidence type="ECO:0000313" key="1">
    <source>
        <dbReference type="EMBL" id="SDM71298.1"/>
    </source>
</evidence>
<dbReference type="InterPro" id="IPR029044">
    <property type="entry name" value="Nucleotide-diphossugar_trans"/>
</dbReference>
<dbReference type="OrthoDB" id="9801052at2"/>
<dbReference type="Pfam" id="PF02348">
    <property type="entry name" value="CTP_transf_3"/>
    <property type="match status" value="1"/>
</dbReference>
<dbReference type="InterPro" id="IPR003329">
    <property type="entry name" value="Cytidylyl_trans"/>
</dbReference>
<dbReference type="Proteomes" id="UP000199759">
    <property type="component" value="Unassembled WGS sequence"/>
</dbReference>
<protein>
    <submittedName>
        <fullName evidence="1">Spore coat polysaccharide biosynthesis protein SpsF</fullName>
    </submittedName>
</protein>
<dbReference type="AlphaFoldDB" id="A0A1G9VGA0"/>
<dbReference type="PANTHER" id="PTHR42866:SF1">
    <property type="entry name" value="SPORE COAT POLYSACCHARIDE BIOSYNTHESIS PROTEIN SPSF"/>
    <property type="match status" value="1"/>
</dbReference>
<dbReference type="Gene3D" id="3.90.550.10">
    <property type="entry name" value="Spore Coat Polysaccharide Biosynthesis Protein SpsA, Chain A"/>
    <property type="match status" value="1"/>
</dbReference>
<dbReference type="CDD" id="cd02518">
    <property type="entry name" value="GT2_SpsF"/>
    <property type="match status" value="1"/>
</dbReference>
<organism evidence="1 2">
    <name type="scientific">Maricaulis salignorans</name>
    <dbReference type="NCBI Taxonomy" id="144026"/>
    <lineage>
        <taxon>Bacteria</taxon>
        <taxon>Pseudomonadati</taxon>
        <taxon>Pseudomonadota</taxon>
        <taxon>Alphaproteobacteria</taxon>
        <taxon>Maricaulales</taxon>
        <taxon>Maricaulaceae</taxon>
        <taxon>Maricaulis</taxon>
    </lineage>
</organism>
<evidence type="ECO:0000313" key="2">
    <source>
        <dbReference type="Proteomes" id="UP000199759"/>
    </source>
</evidence>
<keyword evidence="2" id="KW-1185">Reference proteome</keyword>
<sequence>MTLAIIVQARLGSSRLPGKILNPLGSKTALARVLDRCARIAGADHVIAAVPDTEADNAVADAARAAGYAVSRGSESDVLSRYAKAARDCGAEYIMRVTSDCPFIDPQICERVIGLLHDTHADYASNTMPALFPHGLDCEVFPAVLLYRADRLASEAGDREHVTPWLRQNPHLHHACLTGPGQGLERLRWTLDYAEDLEFFQAVYEELGEAAATASAAQLAALCLRRPDLVAINAGRLDTGRLDNPQLAEITSAPFALREAA</sequence>
<dbReference type="SUPFAM" id="SSF53448">
    <property type="entry name" value="Nucleotide-diphospho-sugar transferases"/>
    <property type="match status" value="1"/>
</dbReference>